<name>A0A2G5UUX2_9PELO</name>
<keyword evidence="3" id="KW-1185">Reference proteome</keyword>
<protein>
    <submittedName>
        <fullName evidence="2">Uncharacterized protein</fullName>
    </submittedName>
</protein>
<feature type="compositionally biased region" description="Basic and acidic residues" evidence="1">
    <location>
        <begin position="85"/>
        <end position="103"/>
    </location>
</feature>
<feature type="compositionally biased region" description="Basic residues" evidence="1">
    <location>
        <begin position="71"/>
        <end position="84"/>
    </location>
</feature>
<feature type="region of interest" description="Disordered" evidence="1">
    <location>
        <begin position="71"/>
        <end position="114"/>
    </location>
</feature>
<evidence type="ECO:0000313" key="3">
    <source>
        <dbReference type="Proteomes" id="UP000230233"/>
    </source>
</evidence>
<reference evidence="3" key="1">
    <citation type="submission" date="2017-10" db="EMBL/GenBank/DDBJ databases">
        <title>Rapid genome shrinkage in a self-fertile nematode reveals novel sperm competition proteins.</title>
        <authorList>
            <person name="Yin D."/>
            <person name="Schwarz E.M."/>
            <person name="Thomas C.G."/>
            <person name="Felde R.L."/>
            <person name="Korf I.F."/>
            <person name="Cutter A.D."/>
            <person name="Schartner C.M."/>
            <person name="Ralston E.J."/>
            <person name="Meyer B.J."/>
            <person name="Haag E.S."/>
        </authorList>
    </citation>
    <scope>NUCLEOTIDE SEQUENCE [LARGE SCALE GENOMIC DNA]</scope>
    <source>
        <strain evidence="3">JU1422</strain>
    </source>
</reference>
<evidence type="ECO:0000313" key="2">
    <source>
        <dbReference type="EMBL" id="PIC43310.1"/>
    </source>
</evidence>
<accession>A0A2G5UUX2</accession>
<dbReference type="AlphaFoldDB" id="A0A2G5UUX2"/>
<dbReference type="Proteomes" id="UP000230233">
    <property type="component" value="Chromosome II"/>
</dbReference>
<organism evidence="2 3">
    <name type="scientific">Caenorhabditis nigoni</name>
    <dbReference type="NCBI Taxonomy" id="1611254"/>
    <lineage>
        <taxon>Eukaryota</taxon>
        <taxon>Metazoa</taxon>
        <taxon>Ecdysozoa</taxon>
        <taxon>Nematoda</taxon>
        <taxon>Chromadorea</taxon>
        <taxon>Rhabditida</taxon>
        <taxon>Rhabditina</taxon>
        <taxon>Rhabditomorpha</taxon>
        <taxon>Rhabditoidea</taxon>
        <taxon>Rhabditidae</taxon>
        <taxon>Peloderinae</taxon>
        <taxon>Caenorhabditis</taxon>
    </lineage>
</organism>
<evidence type="ECO:0000256" key="1">
    <source>
        <dbReference type="SAM" id="MobiDB-lite"/>
    </source>
</evidence>
<proteinExistence type="predicted"/>
<dbReference type="EMBL" id="PDUG01000002">
    <property type="protein sequence ID" value="PIC43310.1"/>
    <property type="molecule type" value="Genomic_DNA"/>
</dbReference>
<comment type="caution">
    <text evidence="2">The sequence shown here is derived from an EMBL/GenBank/DDBJ whole genome shotgun (WGS) entry which is preliminary data.</text>
</comment>
<sequence>MNPLDVLFQKILNCTGCELRGRGWLGHVLQLGIREPSLNAKNSNCFTRRKKRRRNKDSDAWHWWKMVVGRRRQRLQKEKKKKKIRKEEEAKKKENENKKKKEEKEEEEEEKEGIQKMSVFVSLEDVGSWFEEEVETEKAVERMTWQHYDGI</sequence>
<gene>
    <name evidence="2" type="primary">Cnig_chr_II.g4097</name>
    <name evidence="2" type="ORF">B9Z55_004097</name>
</gene>